<keyword evidence="5" id="KW-1133">Transmembrane helix</keyword>
<dbReference type="PROSITE" id="PS50111">
    <property type="entry name" value="CHEMOTAXIS_TRANSDUC_2"/>
    <property type="match status" value="1"/>
</dbReference>
<dbReference type="InterPro" id="IPR004089">
    <property type="entry name" value="MCPsignal_dom"/>
</dbReference>
<dbReference type="GO" id="GO:0005886">
    <property type="term" value="C:plasma membrane"/>
    <property type="evidence" value="ECO:0007669"/>
    <property type="project" value="TreeGrafter"/>
</dbReference>
<accession>A0A3E1RAV0</accession>
<sequence>MLRRSARMSQLSAELRQFLAPTDGDDEPVSASHSHGIWGPGIRLMRNLRFVLKAALICSMFVIPMVWLTWSYLSNISTQIDFSAKERVGVQYNRTLLPVLAAAQELRHATASGEAQDTPKSALKAAQDKLATVDAELGATLGVSKAYASAGTAFAALAQSGADTAFKSQTDYVAALQSLLAQATDASNLTLDPDIDSYYLMDAVYFRLPDISENTAKLAALGQAVMKAGTATPAQLRSMVELAALARFQLVNMQDGLAKAQAYNPTLAARLQAAEALETSTALVGTASKVLIEAQDFSPASQAALAGAASKASQAQYALTDRVTVALDDLLAVRLGGMQNQRIETSIVLAVGLLLALYLFYSFFLVTRGGLLLISKHLDEMSTGDLRHRPRKPWGSDEPAKVITDLRKAYDSLHILIRKVRHSARALHSAAAEISAASTDLGARTESSASALEAQASTMHGISTMVSSTAERAAMAAAFAEENHQVAAKGSSVFAQVVGTMRDIHTSSSKINDIISVIDGIAFQTNILALNAAVEAARAGESGRGFAVVASEVRLLAQRSATAAKEIKALITASVERVDSGTRLVEGAGQTMTDVVANAQQINAFLGEIATAARVQANSVNEVGNSIQELDQNTQQNAALVEETNAAAGALTAQADALQDEIANFKVG</sequence>
<evidence type="ECO:0000259" key="6">
    <source>
        <dbReference type="PROSITE" id="PS50111"/>
    </source>
</evidence>
<dbReference type="GO" id="GO:0006935">
    <property type="term" value="P:chemotaxis"/>
    <property type="evidence" value="ECO:0007669"/>
    <property type="project" value="TreeGrafter"/>
</dbReference>
<dbReference type="AlphaFoldDB" id="A0A3E1RAV0"/>
<dbReference type="SUPFAM" id="SSF58104">
    <property type="entry name" value="Methyl-accepting chemotaxis protein (MCP) signaling domain"/>
    <property type="match status" value="1"/>
</dbReference>
<dbReference type="Proteomes" id="UP000260665">
    <property type="component" value="Unassembled WGS sequence"/>
</dbReference>
<keyword evidence="2" id="KW-0145">Chemotaxis</keyword>
<proteinExistence type="inferred from homology"/>
<keyword evidence="4" id="KW-0807">Transducer</keyword>
<feature type="domain" description="Methyl-accepting transducer" evidence="6">
    <location>
        <begin position="423"/>
        <end position="652"/>
    </location>
</feature>
<evidence type="ECO:0000313" key="8">
    <source>
        <dbReference type="Proteomes" id="UP000260665"/>
    </source>
</evidence>
<reference evidence="7 8" key="1">
    <citation type="submission" date="2018-05" db="EMBL/GenBank/DDBJ databases">
        <title>Rhodoferax soyangensis sp.nov., isolated from an oligotrophic freshwater lake.</title>
        <authorList>
            <person name="Park M."/>
        </authorList>
    </citation>
    <scope>NUCLEOTIDE SEQUENCE [LARGE SCALE GENOMIC DNA]</scope>
    <source>
        <strain evidence="7 8">IMCC26218</strain>
    </source>
</reference>
<dbReference type="CDD" id="cd11386">
    <property type="entry name" value="MCP_signal"/>
    <property type="match status" value="1"/>
</dbReference>
<evidence type="ECO:0000256" key="2">
    <source>
        <dbReference type="ARBA" id="ARBA00022500"/>
    </source>
</evidence>
<protein>
    <recommendedName>
        <fullName evidence="6">Methyl-accepting transducer domain-containing protein</fullName>
    </recommendedName>
</protein>
<name>A0A3E1RAV0_9BURK</name>
<evidence type="ECO:0000256" key="3">
    <source>
        <dbReference type="ARBA" id="ARBA00029447"/>
    </source>
</evidence>
<dbReference type="EMBL" id="QFZK01000007">
    <property type="protein sequence ID" value="RFO96477.1"/>
    <property type="molecule type" value="Genomic_DNA"/>
</dbReference>
<dbReference type="Pfam" id="PF00015">
    <property type="entry name" value="MCPsignal"/>
    <property type="match status" value="1"/>
</dbReference>
<evidence type="ECO:0000313" key="7">
    <source>
        <dbReference type="EMBL" id="RFO96477.1"/>
    </source>
</evidence>
<gene>
    <name evidence="7" type="ORF">DIC66_12595</name>
</gene>
<feature type="transmembrane region" description="Helical" evidence="5">
    <location>
        <begin position="347"/>
        <end position="366"/>
    </location>
</feature>
<evidence type="ECO:0000256" key="5">
    <source>
        <dbReference type="SAM" id="Phobius"/>
    </source>
</evidence>
<dbReference type="InterPro" id="IPR051310">
    <property type="entry name" value="MCP_chemotaxis"/>
</dbReference>
<evidence type="ECO:0000256" key="4">
    <source>
        <dbReference type="PROSITE-ProRule" id="PRU00284"/>
    </source>
</evidence>
<comment type="subcellular location">
    <subcellularLocation>
        <location evidence="1">Membrane</location>
    </subcellularLocation>
</comment>
<dbReference type="GO" id="GO:0007165">
    <property type="term" value="P:signal transduction"/>
    <property type="evidence" value="ECO:0007669"/>
    <property type="project" value="UniProtKB-KW"/>
</dbReference>
<organism evidence="7 8">
    <name type="scientific">Rhodoferax lacus</name>
    <dbReference type="NCBI Taxonomy" id="2184758"/>
    <lineage>
        <taxon>Bacteria</taxon>
        <taxon>Pseudomonadati</taxon>
        <taxon>Pseudomonadota</taxon>
        <taxon>Betaproteobacteria</taxon>
        <taxon>Burkholderiales</taxon>
        <taxon>Comamonadaceae</taxon>
        <taxon>Rhodoferax</taxon>
    </lineage>
</organism>
<dbReference type="Gene3D" id="1.10.287.950">
    <property type="entry name" value="Methyl-accepting chemotaxis protein"/>
    <property type="match status" value="1"/>
</dbReference>
<comment type="caution">
    <text evidence="7">The sequence shown here is derived from an EMBL/GenBank/DDBJ whole genome shotgun (WGS) entry which is preliminary data.</text>
</comment>
<evidence type="ECO:0000256" key="1">
    <source>
        <dbReference type="ARBA" id="ARBA00004370"/>
    </source>
</evidence>
<dbReference type="SMART" id="SM00283">
    <property type="entry name" value="MA"/>
    <property type="match status" value="1"/>
</dbReference>
<dbReference type="PANTHER" id="PTHR43531">
    <property type="entry name" value="PROTEIN ICFG"/>
    <property type="match status" value="1"/>
</dbReference>
<dbReference type="FunFam" id="1.10.287.950:FF:000001">
    <property type="entry name" value="Methyl-accepting chemotaxis sensory transducer"/>
    <property type="match status" value="1"/>
</dbReference>
<keyword evidence="8" id="KW-1185">Reference proteome</keyword>
<keyword evidence="5" id="KW-0472">Membrane</keyword>
<keyword evidence="5" id="KW-0812">Transmembrane</keyword>
<comment type="similarity">
    <text evidence="3">Belongs to the methyl-accepting chemotaxis (MCP) protein family.</text>
</comment>
<feature type="transmembrane region" description="Helical" evidence="5">
    <location>
        <begin position="50"/>
        <end position="73"/>
    </location>
</feature>
<dbReference type="PANTHER" id="PTHR43531:SF11">
    <property type="entry name" value="METHYL-ACCEPTING CHEMOTAXIS PROTEIN 3"/>
    <property type="match status" value="1"/>
</dbReference>
<dbReference type="GO" id="GO:0004888">
    <property type="term" value="F:transmembrane signaling receptor activity"/>
    <property type="evidence" value="ECO:0007669"/>
    <property type="project" value="TreeGrafter"/>
</dbReference>